<dbReference type="PANTHER" id="PTHR42951">
    <property type="entry name" value="METALLO-BETA-LACTAMASE DOMAIN-CONTAINING"/>
    <property type="match status" value="1"/>
</dbReference>
<dbReference type="GO" id="GO:0016787">
    <property type="term" value="F:hydrolase activity"/>
    <property type="evidence" value="ECO:0007669"/>
    <property type="project" value="UniProtKB-KW"/>
</dbReference>
<dbReference type="InterPro" id="IPR050855">
    <property type="entry name" value="NDM-1-like"/>
</dbReference>
<accession>A0A3T0SZQ8</accession>
<dbReference type="InterPro" id="IPR001279">
    <property type="entry name" value="Metallo-B-lactamas"/>
</dbReference>
<dbReference type="SMART" id="SM00849">
    <property type="entry name" value="Lactamase_B"/>
    <property type="match status" value="1"/>
</dbReference>
<name>A0A3T0SZQ8_9MICO</name>
<dbReference type="Pfam" id="PF00753">
    <property type="entry name" value="Lactamase_B"/>
    <property type="match status" value="1"/>
</dbReference>
<dbReference type="SUPFAM" id="SSF56281">
    <property type="entry name" value="Metallo-hydrolase/oxidoreductase"/>
    <property type="match status" value="1"/>
</dbReference>
<dbReference type="PANTHER" id="PTHR42951:SF4">
    <property type="entry name" value="ACYL-COENZYME A THIOESTERASE MBLAC2"/>
    <property type="match status" value="1"/>
</dbReference>
<organism evidence="3 4">
    <name type="scientific">Rathayibacter festucae DSM 15932</name>
    <dbReference type="NCBI Taxonomy" id="1328866"/>
    <lineage>
        <taxon>Bacteria</taxon>
        <taxon>Bacillati</taxon>
        <taxon>Actinomycetota</taxon>
        <taxon>Actinomycetes</taxon>
        <taxon>Micrococcales</taxon>
        <taxon>Microbacteriaceae</taxon>
        <taxon>Rathayibacter</taxon>
    </lineage>
</organism>
<proteinExistence type="predicted"/>
<dbReference type="EMBL" id="CP028137">
    <property type="protein sequence ID" value="AZZ51775.1"/>
    <property type="molecule type" value="Genomic_DNA"/>
</dbReference>
<protein>
    <submittedName>
        <fullName evidence="3">MBL fold metallo-hydrolase</fullName>
    </submittedName>
</protein>
<dbReference type="Proteomes" id="UP000285317">
    <property type="component" value="Chromosome"/>
</dbReference>
<evidence type="ECO:0000313" key="4">
    <source>
        <dbReference type="Proteomes" id="UP000285317"/>
    </source>
</evidence>
<evidence type="ECO:0000259" key="2">
    <source>
        <dbReference type="SMART" id="SM00849"/>
    </source>
</evidence>
<sequence>MRAGRARVDGGDPGMTGPDTTELPDPLIRPETLHRLSEHVHLVPDGSRARVPNVGIVVGERRALVVDTGMGAENGARVLAAARSVAGERPLLLLTTHTHPEHDLGAGAFPPDVVLLRARSQVRELETTAPAVADDFRAASPHYRRLLEGAVFRPADIVFDDAIELDLGGVAVLITAMGTNHTEGDTVALVREDRVLFAGDLAMAGAPAFASPHSRIGPWLRSLERLRSMAPAIIVPSHGPTGGPELIDGYDAHLRRVLDRVMELRAAGAGSDEVLRTVVAERGRDFGDTGRLEGAVRAALREDHDERTGGSR</sequence>
<dbReference type="InterPro" id="IPR036866">
    <property type="entry name" value="RibonucZ/Hydroxyglut_hydro"/>
</dbReference>
<feature type="region of interest" description="Disordered" evidence="1">
    <location>
        <begin position="1"/>
        <end position="26"/>
    </location>
</feature>
<feature type="domain" description="Metallo-beta-lactamase" evidence="2">
    <location>
        <begin position="51"/>
        <end position="238"/>
    </location>
</feature>
<dbReference type="CDD" id="cd16282">
    <property type="entry name" value="metallo-hydrolase-like_MBL-fold"/>
    <property type="match status" value="1"/>
</dbReference>
<feature type="compositionally biased region" description="Basic and acidic residues" evidence="1">
    <location>
        <begin position="1"/>
        <end position="10"/>
    </location>
</feature>
<reference evidence="3 4" key="1">
    <citation type="submission" date="2018-03" db="EMBL/GenBank/DDBJ databases">
        <title>Bacteriophage NCPPB3778 and a type I-E CRISPR drive the evolution of the US Biological Select Agent, Rathayibacter toxicus.</title>
        <authorList>
            <person name="Davis E.W.II."/>
            <person name="Tabima J.F."/>
            <person name="Weisberg A.J."/>
            <person name="Dantas Lopes L."/>
            <person name="Wiseman M.S."/>
            <person name="Wiseman M.S."/>
            <person name="Pupko T."/>
            <person name="Belcher M.S."/>
            <person name="Sechler A.J."/>
            <person name="Tancos M.A."/>
            <person name="Schroeder B.K."/>
            <person name="Murray T.D."/>
            <person name="Luster D.G."/>
            <person name="Schneider W.L."/>
            <person name="Rogers E."/>
            <person name="Andreote F.D."/>
            <person name="Grunwald N.J."/>
            <person name="Putnam M.L."/>
            <person name="Chang J.H."/>
        </authorList>
    </citation>
    <scope>NUCLEOTIDE SEQUENCE [LARGE SCALE GENOMIC DNA]</scope>
    <source>
        <strain evidence="3 4">DSM 15932</strain>
    </source>
</reference>
<dbReference type="AlphaFoldDB" id="A0A3T0SZQ8"/>
<dbReference type="Gene3D" id="3.60.15.10">
    <property type="entry name" value="Ribonuclease Z/Hydroxyacylglutathione hydrolase-like"/>
    <property type="match status" value="1"/>
</dbReference>
<dbReference type="KEGG" id="rfs:C1I64_06760"/>
<evidence type="ECO:0000256" key="1">
    <source>
        <dbReference type="SAM" id="MobiDB-lite"/>
    </source>
</evidence>
<gene>
    <name evidence="3" type="ORF">C1I64_06760</name>
</gene>
<keyword evidence="3" id="KW-0378">Hydrolase</keyword>
<evidence type="ECO:0000313" key="3">
    <source>
        <dbReference type="EMBL" id="AZZ51775.1"/>
    </source>
</evidence>